<evidence type="ECO:0000259" key="8">
    <source>
        <dbReference type="PROSITE" id="PS50118"/>
    </source>
</evidence>
<protein>
    <recommendedName>
        <fullName evidence="8">HMG box domain-containing protein</fullName>
    </recommendedName>
</protein>
<proteinExistence type="predicted"/>
<evidence type="ECO:0000256" key="4">
    <source>
        <dbReference type="ARBA" id="ARBA00023163"/>
    </source>
</evidence>
<feature type="compositionally biased region" description="Polar residues" evidence="7">
    <location>
        <begin position="494"/>
        <end position="503"/>
    </location>
</feature>
<feature type="DNA-binding region" description="HMG box" evidence="6">
    <location>
        <begin position="130"/>
        <end position="198"/>
    </location>
</feature>
<dbReference type="GO" id="GO:0005634">
    <property type="term" value="C:nucleus"/>
    <property type="evidence" value="ECO:0007669"/>
    <property type="project" value="UniProtKB-UniRule"/>
</dbReference>
<dbReference type="PANTHER" id="PTHR13059:SF10">
    <property type="entry name" value="HMG BOX TRANSCRIPTION FACTOR BBX"/>
    <property type="match status" value="1"/>
</dbReference>
<dbReference type="InterPro" id="IPR052412">
    <property type="entry name" value="CC-Dev_Transcription_Reg"/>
</dbReference>
<dbReference type="PROSITE" id="PS50118">
    <property type="entry name" value="HMG_BOX_2"/>
    <property type="match status" value="1"/>
</dbReference>
<dbReference type="Pfam" id="PF00505">
    <property type="entry name" value="HMG_box"/>
    <property type="match status" value="1"/>
</dbReference>
<name>A0A9P0BC74_BRAAE</name>
<feature type="compositionally biased region" description="Basic and acidic residues" evidence="7">
    <location>
        <begin position="405"/>
        <end position="431"/>
    </location>
</feature>
<feature type="compositionally biased region" description="Low complexity" evidence="7">
    <location>
        <begin position="267"/>
        <end position="285"/>
    </location>
</feature>
<dbReference type="Gene3D" id="1.10.30.10">
    <property type="entry name" value="High mobility group box domain"/>
    <property type="match status" value="1"/>
</dbReference>
<evidence type="ECO:0000256" key="2">
    <source>
        <dbReference type="ARBA" id="ARBA00023015"/>
    </source>
</evidence>
<gene>
    <name evidence="9" type="ORF">MELIAE_LOCUS10117</name>
</gene>
<dbReference type="GO" id="GO:0000981">
    <property type="term" value="F:DNA-binding transcription factor activity, RNA polymerase II-specific"/>
    <property type="evidence" value="ECO:0007669"/>
    <property type="project" value="TreeGrafter"/>
</dbReference>
<dbReference type="InterPro" id="IPR036910">
    <property type="entry name" value="HMG_box_dom_sf"/>
</dbReference>
<keyword evidence="1" id="KW-0597">Phosphoprotein</keyword>
<dbReference type="InterPro" id="IPR009071">
    <property type="entry name" value="HMG_box_dom"/>
</dbReference>
<accession>A0A9P0BC74</accession>
<dbReference type="Proteomes" id="UP001154078">
    <property type="component" value="Chromosome 7"/>
</dbReference>
<reference evidence="9" key="1">
    <citation type="submission" date="2021-12" db="EMBL/GenBank/DDBJ databases">
        <authorList>
            <person name="King R."/>
        </authorList>
    </citation>
    <scope>NUCLEOTIDE SEQUENCE</scope>
</reference>
<keyword evidence="5 6" id="KW-0539">Nucleus</keyword>
<keyword evidence="10" id="KW-1185">Reference proteome</keyword>
<keyword evidence="4" id="KW-0804">Transcription</keyword>
<dbReference type="OrthoDB" id="2377365at2759"/>
<feature type="compositionally biased region" description="Low complexity" evidence="7">
    <location>
        <begin position="103"/>
        <end position="116"/>
    </location>
</feature>
<feature type="region of interest" description="Disordered" evidence="7">
    <location>
        <begin position="264"/>
        <end position="288"/>
    </location>
</feature>
<dbReference type="CDD" id="cd21989">
    <property type="entry name" value="HMG-box_HBP2"/>
    <property type="match status" value="1"/>
</dbReference>
<evidence type="ECO:0000256" key="6">
    <source>
        <dbReference type="PROSITE-ProRule" id="PRU00267"/>
    </source>
</evidence>
<feature type="domain" description="HMG box" evidence="8">
    <location>
        <begin position="130"/>
        <end position="198"/>
    </location>
</feature>
<keyword evidence="3 6" id="KW-0238">DNA-binding</keyword>
<dbReference type="InterPro" id="IPR049523">
    <property type="entry name" value="BBX_HMG-box"/>
</dbReference>
<feature type="region of interest" description="Disordered" evidence="7">
    <location>
        <begin position="216"/>
        <end position="251"/>
    </location>
</feature>
<keyword evidence="2" id="KW-0805">Transcription regulation</keyword>
<dbReference type="SUPFAM" id="SSF47095">
    <property type="entry name" value="HMG-box"/>
    <property type="match status" value="1"/>
</dbReference>
<feature type="region of interest" description="Disordered" evidence="7">
    <location>
        <begin position="451"/>
        <end position="517"/>
    </location>
</feature>
<organism evidence="9 10">
    <name type="scientific">Brassicogethes aeneus</name>
    <name type="common">Rape pollen beetle</name>
    <name type="synonym">Meligethes aeneus</name>
    <dbReference type="NCBI Taxonomy" id="1431903"/>
    <lineage>
        <taxon>Eukaryota</taxon>
        <taxon>Metazoa</taxon>
        <taxon>Ecdysozoa</taxon>
        <taxon>Arthropoda</taxon>
        <taxon>Hexapoda</taxon>
        <taxon>Insecta</taxon>
        <taxon>Pterygota</taxon>
        <taxon>Neoptera</taxon>
        <taxon>Endopterygota</taxon>
        <taxon>Coleoptera</taxon>
        <taxon>Polyphaga</taxon>
        <taxon>Cucujiformia</taxon>
        <taxon>Nitidulidae</taxon>
        <taxon>Meligethinae</taxon>
        <taxon>Brassicogethes</taxon>
    </lineage>
</organism>
<evidence type="ECO:0000256" key="5">
    <source>
        <dbReference type="ARBA" id="ARBA00023242"/>
    </source>
</evidence>
<dbReference type="AlphaFoldDB" id="A0A9P0BC74"/>
<evidence type="ECO:0000313" key="10">
    <source>
        <dbReference type="Proteomes" id="UP001154078"/>
    </source>
</evidence>
<dbReference type="GO" id="GO:0000977">
    <property type="term" value="F:RNA polymerase II transcription regulatory region sequence-specific DNA binding"/>
    <property type="evidence" value="ECO:0007669"/>
    <property type="project" value="TreeGrafter"/>
</dbReference>
<evidence type="ECO:0000313" key="9">
    <source>
        <dbReference type="EMBL" id="CAH0560360.1"/>
    </source>
</evidence>
<dbReference type="PANTHER" id="PTHR13059">
    <property type="entry name" value="HMG-BOX TRANSCRIPTION FACTOR BBX"/>
    <property type="match status" value="1"/>
</dbReference>
<feature type="compositionally biased region" description="Polar residues" evidence="7">
    <location>
        <begin position="233"/>
        <end position="248"/>
    </location>
</feature>
<feature type="region of interest" description="Disordered" evidence="7">
    <location>
        <begin position="362"/>
        <end position="389"/>
    </location>
</feature>
<evidence type="ECO:0000256" key="1">
    <source>
        <dbReference type="ARBA" id="ARBA00022553"/>
    </source>
</evidence>
<dbReference type="SMART" id="SM00398">
    <property type="entry name" value="HMG"/>
    <property type="match status" value="1"/>
</dbReference>
<evidence type="ECO:0000256" key="7">
    <source>
        <dbReference type="SAM" id="MobiDB-lite"/>
    </source>
</evidence>
<sequence length="532" mass="59970">MSLSIQKNNYNSIKSHEPYLLTNSTMHMAESARIVNDQRAEQMTENNNQSNGSGNHSKIKQVWSKYSFEPKSPLDNPQYEKISWASNATQPESKAKEEPLPAVPEVKPEAPAEMAETSGTDKEDSPSHHARRPMNAFLIFCKKHRPVVRQKYPNLENRGVTKILGEWWALLDDKDKQPYTYLAKEYKDAFLSANPNFKWYKLPAPPLRTLTTRPMQQRIPTSHSSPPPATATEGSAASINTPTITSEFTPGKLADESQLGSLTSLMNNFNNSSKESNNNNNNNNNDEVSYESPVSLIQVTTPPKPFKKRMAAEVMNSEALRRNILEEEDLEDDEGVNGSRKSDRSCKGKRYEQFMVENKLLGNKKDTKLTQQQKVNKNDSDGGEVPTLDLNDTIKRLAKRTNVKLNEEAPKVEPTRERTVSETSEPERHTNDFNLDQRISELPSLSYEAFVSRKRESKKRKKSFKSESDSPSNKSQKTHNKEQPIGSKKRKNKSSITHLNSGVDQPEPAKPQNDLSGLATLAEVAAITEKML</sequence>
<feature type="region of interest" description="Disordered" evidence="7">
    <location>
        <begin position="88"/>
        <end position="129"/>
    </location>
</feature>
<evidence type="ECO:0000256" key="3">
    <source>
        <dbReference type="ARBA" id="ARBA00023125"/>
    </source>
</evidence>
<feature type="region of interest" description="Disordered" evidence="7">
    <location>
        <begin position="405"/>
        <end position="439"/>
    </location>
</feature>
<dbReference type="EMBL" id="OV121138">
    <property type="protein sequence ID" value="CAH0560360.1"/>
    <property type="molecule type" value="Genomic_DNA"/>
</dbReference>